<dbReference type="Pfam" id="PF02643">
    <property type="entry name" value="DUF192"/>
    <property type="match status" value="1"/>
</dbReference>
<dbReference type="InterPro" id="IPR038695">
    <property type="entry name" value="Saro_0823-like_sf"/>
</dbReference>
<sequence>MQIKFPFPAAGRGLAAVLIALLAPLATAQSPQRLPVETLSAGLHLIQAEIAQTPAQREIGLMNRPSMPAQAGMLFIFERPGTQCFWMKNTLLPLTIAFLRDDGSIVNTADMQPQSLQAHCSKEPVRLALEMNQGWFERKGLKPGDRLRGKPFAGAAAR</sequence>
<dbReference type="EMBL" id="JACIVI010000001">
    <property type="protein sequence ID" value="MBB1161422.1"/>
    <property type="molecule type" value="Genomic_DNA"/>
</dbReference>
<dbReference type="PANTHER" id="PTHR37953:SF1">
    <property type="entry name" value="UPF0127 PROTEIN MJ1496"/>
    <property type="match status" value="1"/>
</dbReference>
<evidence type="ECO:0000313" key="2">
    <source>
        <dbReference type="EMBL" id="MBB1161422.1"/>
    </source>
</evidence>
<protein>
    <submittedName>
        <fullName evidence="2">DUF192 domain-containing protein</fullName>
    </submittedName>
</protein>
<feature type="chain" id="PRO_5032961536" evidence="1">
    <location>
        <begin position="29"/>
        <end position="158"/>
    </location>
</feature>
<evidence type="ECO:0000313" key="3">
    <source>
        <dbReference type="Proteomes" id="UP000586093"/>
    </source>
</evidence>
<organism evidence="2 3">
    <name type="scientific">Aquariibacter albus</name>
    <dbReference type="NCBI Taxonomy" id="2759899"/>
    <lineage>
        <taxon>Bacteria</taxon>
        <taxon>Pseudomonadati</taxon>
        <taxon>Pseudomonadota</taxon>
        <taxon>Betaproteobacteria</taxon>
        <taxon>Burkholderiales</taxon>
        <taxon>Sphaerotilaceae</taxon>
        <taxon>Aquariibacter</taxon>
    </lineage>
</organism>
<dbReference type="Proteomes" id="UP000586093">
    <property type="component" value="Unassembled WGS sequence"/>
</dbReference>
<gene>
    <name evidence="2" type="ORF">H4F90_05445</name>
</gene>
<keyword evidence="1" id="KW-0732">Signal</keyword>
<reference evidence="2 3" key="1">
    <citation type="submission" date="2020-08" db="EMBL/GenBank/DDBJ databases">
        <title>Aquariorum lacteus gen. nov., sp. nov., a new member of the family Comamonadaceae, isolated from freshwater aquarium.</title>
        <authorList>
            <person name="Chun S.-J."/>
        </authorList>
    </citation>
    <scope>NUCLEOTIDE SEQUENCE [LARGE SCALE GENOMIC DNA]</scope>
    <source>
        <strain evidence="2 3">SJAQ100</strain>
    </source>
</reference>
<keyword evidence="3" id="KW-1185">Reference proteome</keyword>
<dbReference type="InterPro" id="IPR003795">
    <property type="entry name" value="DUF192"/>
</dbReference>
<dbReference type="AlphaFoldDB" id="A0A839HK76"/>
<dbReference type="RefSeq" id="WP_182662195.1">
    <property type="nucleotide sequence ID" value="NZ_JACIVI010000001.1"/>
</dbReference>
<dbReference type="Gene3D" id="2.60.120.1140">
    <property type="entry name" value="Protein of unknown function DUF192"/>
    <property type="match status" value="1"/>
</dbReference>
<comment type="caution">
    <text evidence="2">The sequence shown here is derived from an EMBL/GenBank/DDBJ whole genome shotgun (WGS) entry which is preliminary data.</text>
</comment>
<evidence type="ECO:0000256" key="1">
    <source>
        <dbReference type="SAM" id="SignalP"/>
    </source>
</evidence>
<accession>A0A839HK76</accession>
<dbReference type="PANTHER" id="PTHR37953">
    <property type="entry name" value="UPF0127 PROTEIN MJ1496"/>
    <property type="match status" value="1"/>
</dbReference>
<proteinExistence type="predicted"/>
<feature type="signal peptide" evidence="1">
    <location>
        <begin position="1"/>
        <end position="28"/>
    </location>
</feature>
<name>A0A839HK76_9BURK</name>